<sequence length="41" mass="4642">MRSIEDGSAVQDDNIEIANVEYDIKINEPAEFDLTGHHELI</sequence>
<feature type="non-terminal residue" evidence="1">
    <location>
        <position position="41"/>
    </location>
</feature>
<keyword evidence="2" id="KW-1185">Reference proteome</keyword>
<reference evidence="1" key="1">
    <citation type="submission" date="2021-06" db="EMBL/GenBank/DDBJ databases">
        <authorList>
            <person name="Hodson N. C."/>
            <person name="Mongue J. A."/>
            <person name="Jaron S. K."/>
        </authorList>
    </citation>
    <scope>NUCLEOTIDE SEQUENCE</scope>
</reference>
<accession>A0A8J2K7G5</accession>
<name>A0A8J2K7G5_9HEXA</name>
<organism evidence="1 2">
    <name type="scientific">Allacma fusca</name>
    <dbReference type="NCBI Taxonomy" id="39272"/>
    <lineage>
        <taxon>Eukaryota</taxon>
        <taxon>Metazoa</taxon>
        <taxon>Ecdysozoa</taxon>
        <taxon>Arthropoda</taxon>
        <taxon>Hexapoda</taxon>
        <taxon>Collembola</taxon>
        <taxon>Symphypleona</taxon>
        <taxon>Sminthuridae</taxon>
        <taxon>Allacma</taxon>
    </lineage>
</organism>
<dbReference type="EMBL" id="CAJVCH010183078">
    <property type="protein sequence ID" value="CAG7729721.1"/>
    <property type="molecule type" value="Genomic_DNA"/>
</dbReference>
<feature type="non-terminal residue" evidence="1">
    <location>
        <position position="1"/>
    </location>
</feature>
<comment type="caution">
    <text evidence="1">The sequence shown here is derived from an EMBL/GenBank/DDBJ whole genome shotgun (WGS) entry which is preliminary data.</text>
</comment>
<evidence type="ECO:0000313" key="2">
    <source>
        <dbReference type="Proteomes" id="UP000708208"/>
    </source>
</evidence>
<gene>
    <name evidence="1" type="ORF">AFUS01_LOCUS18415</name>
</gene>
<protein>
    <submittedName>
        <fullName evidence="1">Uncharacterized protein</fullName>
    </submittedName>
</protein>
<dbReference type="Proteomes" id="UP000708208">
    <property type="component" value="Unassembled WGS sequence"/>
</dbReference>
<dbReference type="AlphaFoldDB" id="A0A8J2K7G5"/>
<proteinExistence type="predicted"/>
<evidence type="ECO:0000313" key="1">
    <source>
        <dbReference type="EMBL" id="CAG7729721.1"/>
    </source>
</evidence>